<evidence type="ECO:0000256" key="1">
    <source>
        <dbReference type="SAM" id="MobiDB-lite"/>
    </source>
</evidence>
<protein>
    <submittedName>
        <fullName evidence="2">Uncharacterized protein</fullName>
    </submittedName>
</protein>
<dbReference type="Proteomes" id="UP001151760">
    <property type="component" value="Unassembled WGS sequence"/>
</dbReference>
<reference evidence="2" key="2">
    <citation type="submission" date="2022-01" db="EMBL/GenBank/DDBJ databases">
        <authorList>
            <person name="Yamashiro T."/>
            <person name="Shiraishi A."/>
            <person name="Satake H."/>
            <person name="Nakayama K."/>
        </authorList>
    </citation>
    <scope>NUCLEOTIDE SEQUENCE</scope>
</reference>
<accession>A0ABQ4XCJ6</accession>
<dbReference type="EMBL" id="BQNB010009382">
    <property type="protein sequence ID" value="GJS62750.1"/>
    <property type="molecule type" value="Genomic_DNA"/>
</dbReference>
<evidence type="ECO:0000313" key="2">
    <source>
        <dbReference type="EMBL" id="GJS62750.1"/>
    </source>
</evidence>
<feature type="region of interest" description="Disordered" evidence="1">
    <location>
        <begin position="563"/>
        <end position="583"/>
    </location>
</feature>
<evidence type="ECO:0000313" key="3">
    <source>
        <dbReference type="Proteomes" id="UP001151760"/>
    </source>
</evidence>
<reference evidence="2" key="1">
    <citation type="journal article" date="2022" name="Int. J. Mol. Sci.">
        <title>Draft Genome of Tanacetum Coccineum: Genomic Comparison of Closely Related Tanacetum-Family Plants.</title>
        <authorList>
            <person name="Yamashiro T."/>
            <person name="Shiraishi A."/>
            <person name="Nakayama K."/>
            <person name="Satake H."/>
        </authorList>
    </citation>
    <scope>NUCLEOTIDE SEQUENCE</scope>
</reference>
<keyword evidence="3" id="KW-1185">Reference proteome</keyword>
<organism evidence="2 3">
    <name type="scientific">Tanacetum coccineum</name>
    <dbReference type="NCBI Taxonomy" id="301880"/>
    <lineage>
        <taxon>Eukaryota</taxon>
        <taxon>Viridiplantae</taxon>
        <taxon>Streptophyta</taxon>
        <taxon>Embryophyta</taxon>
        <taxon>Tracheophyta</taxon>
        <taxon>Spermatophyta</taxon>
        <taxon>Magnoliopsida</taxon>
        <taxon>eudicotyledons</taxon>
        <taxon>Gunneridae</taxon>
        <taxon>Pentapetalae</taxon>
        <taxon>asterids</taxon>
        <taxon>campanulids</taxon>
        <taxon>Asterales</taxon>
        <taxon>Asteraceae</taxon>
        <taxon>Asteroideae</taxon>
        <taxon>Anthemideae</taxon>
        <taxon>Anthemidinae</taxon>
        <taxon>Tanacetum</taxon>
    </lineage>
</organism>
<feature type="region of interest" description="Disordered" evidence="1">
    <location>
        <begin position="271"/>
        <end position="304"/>
    </location>
</feature>
<gene>
    <name evidence="2" type="ORF">Tco_0677314</name>
</gene>
<name>A0ABQ4XCJ6_9ASTR</name>
<comment type="caution">
    <text evidence="2">The sequence shown here is derived from an EMBL/GenBank/DDBJ whole genome shotgun (WGS) entry which is preliminary data.</text>
</comment>
<sequence>MTTLQFVDTHNMVAFLSKPDESEVIEQIVDFLNANPIRYALTINPTIYTSCIEQFWATAKVKTVNGEVHLQALVDGKKIIITEASVRRDLQLNDEDGTDCLPNATIFKELTRMGYEKLSQKLTFYKAFFSPQWKFLINTILQCLSAKTTAWNEFSITMASEIICLATNQKFNFSKYIFESMVKNLDNVGKFFMYPRFVQVFLKKQLEGMQSHKRIYDAPSHTKKIFRNIKRVGKGFSGRETPLFPTMVVQNQAEMGEGSTIPTDPHHTPIIIQPSTSLPQKKQRSRRPKIKDIEVPQPSSPTTNVANEAVNEEMDNSLEMAATTATSLVAEQYRGGGPMRQETMGDTIAQTGFKNVSKLSNDPLLARGNTLRSGKDSLKLKELIELCAKSVKRLEKKGGSRTHGLKRLYKVGLSRRVESSDEEGLGEEDASKQGMIADIDADAGINLVSTHFDADTDMFGVHDLDGDEVLAEPKVTIKDVNLSVDEVTLAQALETLKTVSTRPKAKGLVIHEQEQAPTPTISSQQLSQVKIQDKSKGIMVEEPMVEQVKPMKRLEQMRLDEELTSKLQAKEEEEERLAREKAQ</sequence>
<proteinExistence type="predicted"/>